<reference evidence="2" key="1">
    <citation type="submission" date="2021-07" db="EMBL/GenBank/DDBJ databases">
        <authorList>
            <person name="Catto M.A."/>
            <person name="Jacobson A."/>
            <person name="Kennedy G."/>
            <person name="Labadie P."/>
            <person name="Hunt B.G."/>
            <person name="Srinivasan R."/>
        </authorList>
    </citation>
    <scope>NUCLEOTIDE SEQUENCE</scope>
    <source>
        <strain evidence="2">PL_HMW_Pooled</strain>
        <tissue evidence="2">Head</tissue>
    </source>
</reference>
<feature type="region of interest" description="Disordered" evidence="1">
    <location>
        <begin position="295"/>
        <end position="334"/>
    </location>
</feature>
<dbReference type="SMART" id="SM00175">
    <property type="entry name" value="RAB"/>
    <property type="match status" value="1"/>
</dbReference>
<dbReference type="PANTHER" id="PTHR46350">
    <property type="entry name" value="RAS LIKE FAMILY 10 MEMBER B-RELATED"/>
    <property type="match status" value="1"/>
</dbReference>
<proteinExistence type="predicted"/>
<feature type="region of interest" description="Disordered" evidence="1">
    <location>
        <begin position="1"/>
        <end position="72"/>
    </location>
</feature>
<accession>A0AAE1HUG4</accession>
<name>A0AAE1HUG4_9NEOP</name>
<dbReference type="AlphaFoldDB" id="A0AAE1HUG4"/>
<dbReference type="SUPFAM" id="SSF52540">
    <property type="entry name" value="P-loop containing nucleoside triphosphate hydrolases"/>
    <property type="match status" value="1"/>
</dbReference>
<keyword evidence="3" id="KW-1185">Reference proteome</keyword>
<gene>
    <name evidence="2" type="ORF">KUF71_015352</name>
</gene>
<dbReference type="SMART" id="SM00174">
    <property type="entry name" value="RHO"/>
    <property type="match status" value="1"/>
</dbReference>
<feature type="compositionally biased region" description="Basic residues" evidence="1">
    <location>
        <begin position="299"/>
        <end position="334"/>
    </location>
</feature>
<dbReference type="EMBL" id="JAHWGI010001278">
    <property type="protein sequence ID" value="KAK3927046.1"/>
    <property type="molecule type" value="Genomic_DNA"/>
</dbReference>
<evidence type="ECO:0000313" key="2">
    <source>
        <dbReference type="EMBL" id="KAK3927046.1"/>
    </source>
</evidence>
<dbReference type="SMART" id="SM00173">
    <property type="entry name" value="RAS"/>
    <property type="match status" value="1"/>
</dbReference>
<protein>
    <submittedName>
        <fullName evidence="2">Ras-like protein family member 10B</fullName>
    </submittedName>
</protein>
<dbReference type="InterPro" id="IPR052661">
    <property type="entry name" value="Ras-like_GTPase_Reg"/>
</dbReference>
<feature type="compositionally biased region" description="Gly residues" evidence="1">
    <location>
        <begin position="42"/>
        <end position="72"/>
    </location>
</feature>
<feature type="compositionally biased region" description="Gly residues" evidence="1">
    <location>
        <begin position="8"/>
        <end position="18"/>
    </location>
</feature>
<sequence>RRPWRPGGSPGGSPGGAGPTRLEPQVRPPRPQRSPVLSRGAGPAGHGGRGQGADGGAAAEGGAAGEGAGPLGGGDSDRLDMVKVVMLGAAGVGKTAIVQQFMWNTFTPEYQPTDRKHTYFPSIMINDHLYELNITDLPVIPFFPENNAVEWSEFRFYGLRSATAYVLVFDLSNADTFQYIRKIRDQMLASRDLRSVPVLVVGNKRDLLVFPPAQPNTPPSAPPLHPAAVHPGAHPGLLGAGLGAAAGAGGGLGGGLGSALGSALGGAGLVPGFGIAAGGGAVAGALVAPIANSIGGDRGHHHHHLHHHPLDHHHHHHHHHLHHHTQQHHPRPHHHHAVHHLLPHPHHATDYRERRRDIVSLVRKHWKCGYVECSAKYNWRVVAVFHELMRSIDSSDRAALTKEVVAPIVQDNKCAIL</sequence>
<organism evidence="2 3">
    <name type="scientific">Frankliniella fusca</name>
    <dbReference type="NCBI Taxonomy" id="407009"/>
    <lineage>
        <taxon>Eukaryota</taxon>
        <taxon>Metazoa</taxon>
        <taxon>Ecdysozoa</taxon>
        <taxon>Arthropoda</taxon>
        <taxon>Hexapoda</taxon>
        <taxon>Insecta</taxon>
        <taxon>Pterygota</taxon>
        <taxon>Neoptera</taxon>
        <taxon>Paraneoptera</taxon>
        <taxon>Thysanoptera</taxon>
        <taxon>Terebrantia</taxon>
        <taxon>Thripoidea</taxon>
        <taxon>Thripidae</taxon>
        <taxon>Frankliniella</taxon>
    </lineage>
</organism>
<dbReference type="GO" id="GO:0003924">
    <property type="term" value="F:GTPase activity"/>
    <property type="evidence" value="ECO:0007669"/>
    <property type="project" value="InterPro"/>
</dbReference>
<dbReference type="PROSITE" id="PS51421">
    <property type="entry name" value="RAS"/>
    <property type="match status" value="1"/>
</dbReference>
<reference evidence="2" key="2">
    <citation type="journal article" date="2023" name="BMC Genomics">
        <title>Pest status, molecular evolution, and epigenetic factors derived from the genome assembly of Frankliniella fusca, a thysanopteran phytovirus vector.</title>
        <authorList>
            <person name="Catto M.A."/>
            <person name="Labadie P.E."/>
            <person name="Jacobson A.L."/>
            <person name="Kennedy G.G."/>
            <person name="Srinivasan R."/>
            <person name="Hunt B.G."/>
        </authorList>
    </citation>
    <scope>NUCLEOTIDE SEQUENCE</scope>
    <source>
        <strain evidence="2">PL_HMW_Pooled</strain>
    </source>
</reference>
<dbReference type="InterPro" id="IPR027417">
    <property type="entry name" value="P-loop_NTPase"/>
</dbReference>
<dbReference type="PROSITE" id="PS51419">
    <property type="entry name" value="RAB"/>
    <property type="match status" value="1"/>
</dbReference>
<evidence type="ECO:0000313" key="3">
    <source>
        <dbReference type="Proteomes" id="UP001219518"/>
    </source>
</evidence>
<dbReference type="GO" id="GO:0005525">
    <property type="term" value="F:GTP binding"/>
    <property type="evidence" value="ECO:0007669"/>
    <property type="project" value="InterPro"/>
</dbReference>
<dbReference type="Proteomes" id="UP001219518">
    <property type="component" value="Unassembled WGS sequence"/>
</dbReference>
<dbReference type="Pfam" id="PF00071">
    <property type="entry name" value="Ras"/>
    <property type="match status" value="1"/>
</dbReference>
<dbReference type="PANTHER" id="PTHR46350:SF2">
    <property type="entry name" value="RAS LIKE FAMILY 10 MEMBER B"/>
    <property type="match status" value="1"/>
</dbReference>
<dbReference type="InterPro" id="IPR001806">
    <property type="entry name" value="Small_GTPase"/>
</dbReference>
<comment type="caution">
    <text evidence="2">The sequence shown here is derived from an EMBL/GenBank/DDBJ whole genome shotgun (WGS) entry which is preliminary data.</text>
</comment>
<feature type="non-terminal residue" evidence="2">
    <location>
        <position position="417"/>
    </location>
</feature>
<dbReference type="Gene3D" id="3.40.50.300">
    <property type="entry name" value="P-loop containing nucleotide triphosphate hydrolases"/>
    <property type="match status" value="2"/>
</dbReference>
<evidence type="ECO:0000256" key="1">
    <source>
        <dbReference type="SAM" id="MobiDB-lite"/>
    </source>
</evidence>
<dbReference type="PRINTS" id="PR00449">
    <property type="entry name" value="RASTRNSFRMNG"/>
</dbReference>